<dbReference type="Gene3D" id="1.10.287.1260">
    <property type="match status" value="1"/>
</dbReference>
<keyword evidence="5 7" id="KW-1133">Transmembrane helix</keyword>
<dbReference type="InterPro" id="IPR011014">
    <property type="entry name" value="MscS_channel_TM-2"/>
</dbReference>
<dbReference type="EMBL" id="JAOQJL010000010">
    <property type="protein sequence ID" value="MCU6765059.1"/>
    <property type="molecule type" value="Genomic_DNA"/>
</dbReference>
<evidence type="ECO:0000259" key="9">
    <source>
        <dbReference type="Pfam" id="PF21082"/>
    </source>
</evidence>
<evidence type="ECO:0000259" key="8">
    <source>
        <dbReference type="Pfam" id="PF00924"/>
    </source>
</evidence>
<dbReference type="PANTHER" id="PTHR30221:SF1">
    <property type="entry name" value="SMALL-CONDUCTANCE MECHANOSENSITIVE CHANNEL"/>
    <property type="match status" value="1"/>
</dbReference>
<dbReference type="InterPro" id="IPR006686">
    <property type="entry name" value="MscS_channel_CS"/>
</dbReference>
<feature type="domain" description="Mechanosensitive ion channel MscS C-terminal" evidence="9">
    <location>
        <begin position="192"/>
        <end position="273"/>
    </location>
</feature>
<proteinExistence type="inferred from homology"/>
<dbReference type="InterPro" id="IPR045275">
    <property type="entry name" value="MscS_archaea/bacteria_type"/>
</dbReference>
<dbReference type="PROSITE" id="PS01246">
    <property type="entry name" value="UPF0003"/>
    <property type="match status" value="1"/>
</dbReference>
<evidence type="ECO:0000313" key="10">
    <source>
        <dbReference type="EMBL" id="MCU6765059.1"/>
    </source>
</evidence>
<sequence length="284" mass="31900">MEETAQELTDHVSQFQKYLDEHTPELISFGIKVVLSIVVLYIGSRLIRWVLGLVRRSLGRTGMDKGAVQFLCSFLKALLYILLIFGIGMNFGIKESSVAALLGTAGVTIGLALQGGLSNLAGGVMLLIFKPFQVGDYIIVDKANGWEGTVYKIEICYTTLLSVDYRHIVIPNGTLSGNTVVNLTARDMRKLELKIGISYDSDMHKAKQILEQIIKDDKGTREDQGMLVYVDELAESAVTLGLRVWVPTEDYWTVRWRLNETIKDEFDRQGIRIPYRQLDVHLIS</sequence>
<evidence type="ECO:0000256" key="2">
    <source>
        <dbReference type="ARBA" id="ARBA00008017"/>
    </source>
</evidence>
<keyword evidence="3" id="KW-1003">Cell membrane</keyword>
<feature type="transmembrane region" description="Helical" evidence="7">
    <location>
        <begin position="26"/>
        <end position="47"/>
    </location>
</feature>
<dbReference type="InterPro" id="IPR049278">
    <property type="entry name" value="MS_channel_C"/>
</dbReference>
<evidence type="ECO:0000313" key="11">
    <source>
        <dbReference type="Proteomes" id="UP001652409"/>
    </source>
</evidence>
<dbReference type="Gene3D" id="2.30.30.60">
    <property type="match status" value="1"/>
</dbReference>
<name>A0ABT2TUD8_9FIRM</name>
<dbReference type="SUPFAM" id="SSF82689">
    <property type="entry name" value="Mechanosensitive channel protein MscS (YggB), C-terminal domain"/>
    <property type="match status" value="1"/>
</dbReference>
<dbReference type="RefSeq" id="WP_158421132.1">
    <property type="nucleotide sequence ID" value="NZ_JAOQJL010000010.1"/>
</dbReference>
<gene>
    <name evidence="10" type="ORF">OCV61_06480</name>
</gene>
<feature type="domain" description="Mechanosensitive ion channel MscS" evidence="8">
    <location>
        <begin position="117"/>
        <end position="184"/>
    </location>
</feature>
<dbReference type="InterPro" id="IPR008910">
    <property type="entry name" value="MSC_TM_helix"/>
</dbReference>
<keyword evidence="6 7" id="KW-0472">Membrane</keyword>
<dbReference type="PANTHER" id="PTHR30221">
    <property type="entry name" value="SMALL-CONDUCTANCE MECHANOSENSITIVE CHANNEL"/>
    <property type="match status" value="1"/>
</dbReference>
<protein>
    <submittedName>
        <fullName evidence="10">Mechanosensitive ion channel</fullName>
    </submittedName>
</protein>
<dbReference type="SUPFAM" id="SSF50182">
    <property type="entry name" value="Sm-like ribonucleoproteins"/>
    <property type="match status" value="1"/>
</dbReference>
<dbReference type="InterPro" id="IPR011066">
    <property type="entry name" value="MscS_channel_C_sf"/>
</dbReference>
<evidence type="ECO:0000256" key="4">
    <source>
        <dbReference type="ARBA" id="ARBA00022692"/>
    </source>
</evidence>
<dbReference type="Gene3D" id="3.30.70.100">
    <property type="match status" value="1"/>
</dbReference>
<comment type="caution">
    <text evidence="10">The sequence shown here is derived from an EMBL/GenBank/DDBJ whole genome shotgun (WGS) entry which is preliminary data.</text>
</comment>
<dbReference type="Pfam" id="PF00924">
    <property type="entry name" value="MS_channel_2nd"/>
    <property type="match status" value="1"/>
</dbReference>
<dbReference type="Pfam" id="PF05552">
    <property type="entry name" value="MS_channel_1st_1"/>
    <property type="match status" value="1"/>
</dbReference>
<keyword evidence="11" id="KW-1185">Reference proteome</keyword>
<evidence type="ECO:0000256" key="7">
    <source>
        <dbReference type="SAM" id="Phobius"/>
    </source>
</evidence>
<dbReference type="SUPFAM" id="SSF82861">
    <property type="entry name" value="Mechanosensitive channel protein MscS (YggB), transmembrane region"/>
    <property type="match status" value="1"/>
</dbReference>
<dbReference type="Pfam" id="PF21082">
    <property type="entry name" value="MS_channel_3rd"/>
    <property type="match status" value="1"/>
</dbReference>
<dbReference type="InterPro" id="IPR006685">
    <property type="entry name" value="MscS_channel_2nd"/>
</dbReference>
<evidence type="ECO:0000256" key="3">
    <source>
        <dbReference type="ARBA" id="ARBA00022475"/>
    </source>
</evidence>
<feature type="transmembrane region" description="Helical" evidence="7">
    <location>
        <begin position="68"/>
        <end position="93"/>
    </location>
</feature>
<dbReference type="InterPro" id="IPR023408">
    <property type="entry name" value="MscS_beta-dom_sf"/>
</dbReference>
<keyword evidence="4 7" id="KW-0812">Transmembrane</keyword>
<evidence type="ECO:0000256" key="5">
    <source>
        <dbReference type="ARBA" id="ARBA00022989"/>
    </source>
</evidence>
<dbReference type="Proteomes" id="UP001652409">
    <property type="component" value="Unassembled WGS sequence"/>
</dbReference>
<dbReference type="InterPro" id="IPR010920">
    <property type="entry name" value="LSM_dom_sf"/>
</dbReference>
<organism evidence="10 11">
    <name type="scientific">Blautia ammoniilytica</name>
    <dbReference type="NCBI Taxonomy" id="2981782"/>
    <lineage>
        <taxon>Bacteria</taxon>
        <taxon>Bacillati</taxon>
        <taxon>Bacillota</taxon>
        <taxon>Clostridia</taxon>
        <taxon>Lachnospirales</taxon>
        <taxon>Lachnospiraceae</taxon>
        <taxon>Blautia</taxon>
    </lineage>
</organism>
<comment type="similarity">
    <text evidence="2">Belongs to the MscS (TC 1.A.23) family.</text>
</comment>
<evidence type="ECO:0000256" key="6">
    <source>
        <dbReference type="ARBA" id="ARBA00023136"/>
    </source>
</evidence>
<comment type="subcellular location">
    <subcellularLocation>
        <location evidence="1">Cell membrane</location>
        <topology evidence="1">Multi-pass membrane protein</topology>
    </subcellularLocation>
</comment>
<reference evidence="10 11" key="1">
    <citation type="journal article" date="2021" name="ISME Commun">
        <title>Automated analysis of genomic sequences facilitates high-throughput and comprehensive description of bacteria.</title>
        <authorList>
            <person name="Hitch T.C.A."/>
        </authorList>
    </citation>
    <scope>NUCLEOTIDE SEQUENCE [LARGE SCALE GENOMIC DNA]</scope>
    <source>
        <strain evidence="10 11">Sanger_23</strain>
    </source>
</reference>
<feature type="transmembrane region" description="Helical" evidence="7">
    <location>
        <begin position="99"/>
        <end position="129"/>
    </location>
</feature>
<evidence type="ECO:0000256" key="1">
    <source>
        <dbReference type="ARBA" id="ARBA00004651"/>
    </source>
</evidence>
<accession>A0ABT2TUD8</accession>